<evidence type="ECO:0000313" key="1">
    <source>
        <dbReference type="EMBL" id="PLZ94785.1"/>
    </source>
</evidence>
<dbReference type="Proteomes" id="UP000235025">
    <property type="component" value="Unassembled WGS sequence"/>
</dbReference>
<organism evidence="1 2">
    <name type="scientific">Fischerella thermalis CCMEE 5268</name>
    <dbReference type="NCBI Taxonomy" id="2019662"/>
    <lineage>
        <taxon>Bacteria</taxon>
        <taxon>Bacillati</taxon>
        <taxon>Cyanobacteriota</taxon>
        <taxon>Cyanophyceae</taxon>
        <taxon>Nostocales</taxon>
        <taxon>Hapalosiphonaceae</taxon>
        <taxon>Fischerella</taxon>
    </lineage>
</organism>
<dbReference type="RefSeq" id="WP_102175108.1">
    <property type="nucleotide sequence ID" value="NZ_NMQA01000375.1"/>
</dbReference>
<dbReference type="AlphaFoldDB" id="A0A2N6K9M5"/>
<comment type="caution">
    <text evidence="1">The sequence shown here is derived from an EMBL/GenBank/DDBJ whole genome shotgun (WGS) entry which is preliminary data.</text>
</comment>
<sequence length="252" mass="28274">MYELAKLTRHQSFQCAVKLRNLDKCAASMEDLANQIVRFLYESLTDGGKPACVLVRFFKTHSYGKLNEELQNAAREILKGSPIDSETKCLTLLATAGDLPQWNDRQMSSAHKAIPLIDEDFVSKAPMISQLIKQFGLDIKSIIHPVPEILAYNNDYKRIPSIFNVFYVPNALTSPYIPAQENFVVPYGIKSVFGFGGMLPSGNVFAIILFTKIFIPIEIAYLFKWVAAYVRVAAASFDKVGCIFNDDVYLLN</sequence>
<reference evidence="1 2" key="1">
    <citation type="submission" date="2017-07" db="EMBL/GenBank/DDBJ databases">
        <title>Genomes of Fischerella (Mastigocladus) sp. strains.</title>
        <authorList>
            <person name="Miller S.R."/>
        </authorList>
    </citation>
    <scope>NUCLEOTIDE SEQUENCE [LARGE SCALE GENOMIC DNA]</scope>
    <source>
        <strain evidence="1 2">CCMEE 5268</strain>
    </source>
</reference>
<dbReference type="EMBL" id="NMQA01000375">
    <property type="protein sequence ID" value="PLZ94785.1"/>
    <property type="molecule type" value="Genomic_DNA"/>
</dbReference>
<protein>
    <submittedName>
        <fullName evidence="1">Uncharacterized protein</fullName>
    </submittedName>
</protein>
<name>A0A2N6K9M5_9CYAN</name>
<proteinExistence type="predicted"/>
<evidence type="ECO:0000313" key="2">
    <source>
        <dbReference type="Proteomes" id="UP000235025"/>
    </source>
</evidence>
<accession>A0A2N6K9M5</accession>
<gene>
    <name evidence="1" type="ORF">CEN50_24250</name>
</gene>